<evidence type="ECO:0000313" key="3">
    <source>
        <dbReference type="Proteomes" id="UP000257323"/>
    </source>
</evidence>
<protein>
    <submittedName>
        <fullName evidence="2">Uncharacterized protein</fullName>
    </submittedName>
</protein>
<name>A0A3E2BR75_9BACT</name>
<evidence type="ECO:0000256" key="1">
    <source>
        <dbReference type="SAM" id="MobiDB-lite"/>
    </source>
</evidence>
<sequence length="49" mass="5642">MTANRSYKSLIKNKKNKEYRSDEIDRKEPDEFRAAIITGTKQGGMNHGN</sequence>
<gene>
    <name evidence="2" type="ORF">OP8BY_1068</name>
</gene>
<accession>A0A3E2BR75</accession>
<dbReference type="Proteomes" id="UP000257323">
    <property type="component" value="Unassembled WGS sequence"/>
</dbReference>
<evidence type="ECO:0000313" key="2">
    <source>
        <dbReference type="EMBL" id="RFT17126.1"/>
    </source>
</evidence>
<feature type="compositionally biased region" description="Basic and acidic residues" evidence="1">
    <location>
        <begin position="16"/>
        <end position="25"/>
    </location>
</feature>
<organism evidence="2 3">
    <name type="scientific">Candidatus Saccharicenans subterraneus</name>
    <dbReference type="NCBI Taxonomy" id="2508984"/>
    <lineage>
        <taxon>Bacteria</taxon>
        <taxon>Candidatus Aminicenantota</taxon>
        <taxon>Candidatus Aminicenantia</taxon>
        <taxon>Candidatus Aminicenantales</taxon>
        <taxon>Candidatus Saccharicenantaceae</taxon>
        <taxon>Candidatus Saccharicenans</taxon>
    </lineage>
</organism>
<proteinExistence type="predicted"/>
<dbReference type="AlphaFoldDB" id="A0A3E2BR75"/>
<comment type="caution">
    <text evidence="2">The sequence shown here is derived from an EMBL/GenBank/DDBJ whole genome shotgun (WGS) entry which is preliminary data.</text>
</comment>
<reference evidence="2 3" key="1">
    <citation type="submission" date="2018-08" db="EMBL/GenBank/DDBJ databases">
        <title>Genome analysis of the thermophilic bacterium of the candidate phylum Aminicenantes from deep subsurface aquifer revealed its physiology and ecological role.</title>
        <authorList>
            <person name="Kadnikov V.V."/>
            <person name="Mardanov A.V."/>
            <person name="Beletsky A.V."/>
            <person name="Karnachuk O.V."/>
            <person name="Ravin N.V."/>
        </authorList>
    </citation>
    <scope>NUCLEOTIDE SEQUENCE [LARGE SCALE GENOMIC DNA]</scope>
    <source>
        <strain evidence="2">BY38</strain>
    </source>
</reference>
<dbReference type="EMBL" id="QUAH01000001">
    <property type="protein sequence ID" value="RFT17126.1"/>
    <property type="molecule type" value="Genomic_DNA"/>
</dbReference>
<feature type="region of interest" description="Disordered" evidence="1">
    <location>
        <begin position="1"/>
        <end position="25"/>
    </location>
</feature>